<feature type="compositionally biased region" description="Polar residues" evidence="1">
    <location>
        <begin position="1"/>
        <end position="17"/>
    </location>
</feature>
<proteinExistence type="predicted"/>
<name>A0A431VR63_9DEIO</name>
<organism evidence="2 3">
    <name type="scientific">Deinococcus radiophilus</name>
    <dbReference type="NCBI Taxonomy" id="32062"/>
    <lineage>
        <taxon>Bacteria</taxon>
        <taxon>Thermotogati</taxon>
        <taxon>Deinococcota</taxon>
        <taxon>Deinococci</taxon>
        <taxon>Deinococcales</taxon>
        <taxon>Deinococcaceae</taxon>
        <taxon>Deinococcus</taxon>
    </lineage>
</organism>
<accession>A0A431VR63</accession>
<gene>
    <name evidence="2" type="ORF">EJ104_09770</name>
</gene>
<evidence type="ECO:0000313" key="2">
    <source>
        <dbReference type="EMBL" id="RTR25710.1"/>
    </source>
</evidence>
<evidence type="ECO:0000256" key="1">
    <source>
        <dbReference type="SAM" id="MobiDB-lite"/>
    </source>
</evidence>
<feature type="region of interest" description="Disordered" evidence="1">
    <location>
        <begin position="1"/>
        <end position="26"/>
    </location>
</feature>
<dbReference type="EMBL" id="RXPE01000022">
    <property type="protein sequence ID" value="RTR25710.1"/>
    <property type="molecule type" value="Genomic_DNA"/>
</dbReference>
<evidence type="ECO:0000313" key="3">
    <source>
        <dbReference type="Proteomes" id="UP000277766"/>
    </source>
</evidence>
<protein>
    <submittedName>
        <fullName evidence="2">Uncharacterized protein</fullName>
    </submittedName>
</protein>
<keyword evidence="3" id="KW-1185">Reference proteome</keyword>
<reference evidence="2 3" key="1">
    <citation type="submission" date="2018-12" db="EMBL/GenBank/DDBJ databases">
        <title>Deinococcus radiophilus ATCC 27603 genome sequencing and assembly.</title>
        <authorList>
            <person name="Maclea K.S."/>
            <person name="Maynard C.R."/>
        </authorList>
    </citation>
    <scope>NUCLEOTIDE SEQUENCE [LARGE SCALE GENOMIC DNA]</scope>
    <source>
        <strain evidence="2 3">ATCC 27603</strain>
    </source>
</reference>
<sequence>MTTFRISGYTNMATQLEHSPDPDPRDLATHDLRAREIRADHSLPGKLRRRFGGAGLAALGSERYELEQAALLYQGMAEWRETAPGTGSEQQRWRAEAAEMRQHVQRLTVRAASAQGAGLGQITTTTDVLGD</sequence>
<comment type="caution">
    <text evidence="2">The sequence shown here is derived from an EMBL/GenBank/DDBJ whole genome shotgun (WGS) entry which is preliminary data.</text>
</comment>
<dbReference type="RefSeq" id="WP_126352545.1">
    <property type="nucleotide sequence ID" value="NZ_CP086380.1"/>
</dbReference>
<dbReference type="AlphaFoldDB" id="A0A431VR63"/>
<dbReference type="Proteomes" id="UP000277766">
    <property type="component" value="Unassembled WGS sequence"/>
</dbReference>